<protein>
    <submittedName>
        <fullName evidence="2">Uncharacterized protein</fullName>
    </submittedName>
</protein>
<gene>
    <name evidence="2" type="ORF">ES332_A04G120100v1</name>
</gene>
<sequence length="103" mass="11865">MMIDVVEVSTQFIYCWCFRQCMKQSILFTIVYASPNAVKCKYLWNHLPSLIPQRNVPWLLVGILMLICPAKKGNEVQGLVWVLVVLSRILCLIMGCFIWVTKG</sequence>
<evidence type="ECO:0000313" key="3">
    <source>
        <dbReference type="Proteomes" id="UP000322667"/>
    </source>
</evidence>
<dbReference type="Proteomes" id="UP000322667">
    <property type="component" value="Chromosome A04"/>
</dbReference>
<evidence type="ECO:0000313" key="2">
    <source>
        <dbReference type="EMBL" id="TYI33252.1"/>
    </source>
</evidence>
<feature type="transmembrane region" description="Helical" evidence="1">
    <location>
        <begin position="80"/>
        <end position="100"/>
    </location>
</feature>
<keyword evidence="3" id="KW-1185">Reference proteome</keyword>
<name>A0A5D2QYR8_GOSTO</name>
<dbReference type="AlphaFoldDB" id="A0A5D2QYR8"/>
<evidence type="ECO:0000256" key="1">
    <source>
        <dbReference type="SAM" id="Phobius"/>
    </source>
</evidence>
<keyword evidence="1" id="KW-1133">Transmembrane helix</keyword>
<proteinExistence type="predicted"/>
<keyword evidence="1" id="KW-0812">Transmembrane</keyword>
<dbReference type="EMBL" id="CM017613">
    <property type="protein sequence ID" value="TYI33252.1"/>
    <property type="molecule type" value="Genomic_DNA"/>
</dbReference>
<keyword evidence="1" id="KW-0472">Membrane</keyword>
<organism evidence="2 3">
    <name type="scientific">Gossypium tomentosum</name>
    <name type="common">Hawaiian cotton</name>
    <name type="synonym">Gossypium sandvicense</name>
    <dbReference type="NCBI Taxonomy" id="34277"/>
    <lineage>
        <taxon>Eukaryota</taxon>
        <taxon>Viridiplantae</taxon>
        <taxon>Streptophyta</taxon>
        <taxon>Embryophyta</taxon>
        <taxon>Tracheophyta</taxon>
        <taxon>Spermatophyta</taxon>
        <taxon>Magnoliopsida</taxon>
        <taxon>eudicotyledons</taxon>
        <taxon>Gunneridae</taxon>
        <taxon>Pentapetalae</taxon>
        <taxon>rosids</taxon>
        <taxon>malvids</taxon>
        <taxon>Malvales</taxon>
        <taxon>Malvaceae</taxon>
        <taxon>Malvoideae</taxon>
        <taxon>Gossypium</taxon>
    </lineage>
</organism>
<accession>A0A5D2QYR8</accession>
<reference evidence="2 3" key="1">
    <citation type="submission" date="2019-07" db="EMBL/GenBank/DDBJ databases">
        <title>WGS assembly of Gossypium tomentosum.</title>
        <authorList>
            <person name="Chen Z.J."/>
            <person name="Sreedasyam A."/>
            <person name="Ando A."/>
            <person name="Song Q."/>
            <person name="De L."/>
            <person name="Hulse-Kemp A."/>
            <person name="Ding M."/>
            <person name="Ye W."/>
            <person name="Kirkbride R."/>
            <person name="Jenkins J."/>
            <person name="Plott C."/>
            <person name="Lovell J."/>
            <person name="Lin Y.-M."/>
            <person name="Vaughn R."/>
            <person name="Liu B."/>
            <person name="Li W."/>
            <person name="Simpson S."/>
            <person name="Scheffler B."/>
            <person name="Saski C."/>
            <person name="Grover C."/>
            <person name="Hu G."/>
            <person name="Conover J."/>
            <person name="Carlson J."/>
            <person name="Shu S."/>
            <person name="Boston L."/>
            <person name="Williams M."/>
            <person name="Peterson D."/>
            <person name="Mcgee K."/>
            <person name="Jones D."/>
            <person name="Wendel J."/>
            <person name="Stelly D."/>
            <person name="Grimwood J."/>
            <person name="Schmutz J."/>
        </authorList>
    </citation>
    <scope>NUCLEOTIDE SEQUENCE [LARGE SCALE GENOMIC DNA]</scope>
    <source>
        <strain evidence="2">7179.01</strain>
    </source>
</reference>